<gene>
    <name evidence="1" type="ORF">PGT21_010457</name>
    <name evidence="2" type="ORF">PGTUg99_013410</name>
</gene>
<evidence type="ECO:0000313" key="4">
    <source>
        <dbReference type="Proteomes" id="UP000325313"/>
    </source>
</evidence>
<dbReference type="Proteomes" id="UP000325313">
    <property type="component" value="Unassembled WGS sequence"/>
</dbReference>
<evidence type="ECO:0000313" key="2">
    <source>
        <dbReference type="EMBL" id="KAA1092169.1"/>
    </source>
</evidence>
<accession>A0A5B0NWH7</accession>
<dbReference type="Proteomes" id="UP000324748">
    <property type="component" value="Unassembled WGS sequence"/>
</dbReference>
<organism evidence="2 4">
    <name type="scientific">Puccinia graminis f. sp. tritici</name>
    <dbReference type="NCBI Taxonomy" id="56615"/>
    <lineage>
        <taxon>Eukaryota</taxon>
        <taxon>Fungi</taxon>
        <taxon>Dikarya</taxon>
        <taxon>Basidiomycota</taxon>
        <taxon>Pucciniomycotina</taxon>
        <taxon>Pucciniomycetes</taxon>
        <taxon>Pucciniales</taxon>
        <taxon>Pucciniaceae</taxon>
        <taxon>Puccinia</taxon>
    </lineage>
</organism>
<dbReference type="EMBL" id="VSWC01000184">
    <property type="protein sequence ID" value="KAA1067588.1"/>
    <property type="molecule type" value="Genomic_DNA"/>
</dbReference>
<dbReference type="AlphaFoldDB" id="A0A5B0NWH7"/>
<protein>
    <submittedName>
        <fullName evidence="2">Uncharacterized protein</fullName>
    </submittedName>
</protein>
<sequence length="139" mass="16736">MDIIQAPAKDHETIQRTMFGAVDDLFRSGLCDIKTKRKFQDMSCYLRPRTFRRNLRVPQNQSRASKTKFPCENPEFSSLDQLLRGLRFAREVLHYWRTSRRIWDPCRSRSRPDLDPKTQFLQRNLNFAALNRLWETRRC</sequence>
<evidence type="ECO:0000313" key="3">
    <source>
        <dbReference type="Proteomes" id="UP000324748"/>
    </source>
</evidence>
<evidence type="ECO:0000313" key="1">
    <source>
        <dbReference type="EMBL" id="KAA1067588.1"/>
    </source>
</evidence>
<comment type="caution">
    <text evidence="2">The sequence shown here is derived from an EMBL/GenBank/DDBJ whole genome shotgun (WGS) entry which is preliminary data.</text>
</comment>
<dbReference type="EMBL" id="VDEP01000377">
    <property type="protein sequence ID" value="KAA1092169.1"/>
    <property type="molecule type" value="Genomic_DNA"/>
</dbReference>
<reference evidence="3 4" key="1">
    <citation type="submission" date="2019-05" db="EMBL/GenBank/DDBJ databases">
        <title>Emergence of the Ug99 lineage of the wheat stem rust pathogen through somatic hybridization.</title>
        <authorList>
            <person name="Li F."/>
            <person name="Upadhyaya N.M."/>
            <person name="Sperschneider J."/>
            <person name="Matny O."/>
            <person name="Nguyen-Phuc H."/>
            <person name="Mago R."/>
            <person name="Raley C."/>
            <person name="Miller M.E."/>
            <person name="Silverstein K.A.T."/>
            <person name="Henningsen E."/>
            <person name="Hirsch C.D."/>
            <person name="Visser B."/>
            <person name="Pretorius Z.A."/>
            <person name="Steffenson B.J."/>
            <person name="Schwessinger B."/>
            <person name="Dodds P.N."/>
            <person name="Figueroa M."/>
        </authorList>
    </citation>
    <scope>NUCLEOTIDE SEQUENCE [LARGE SCALE GENOMIC DNA]</scope>
    <source>
        <strain evidence="1">21-0</strain>
        <strain evidence="2 4">Ug99</strain>
    </source>
</reference>
<proteinExistence type="predicted"/>
<name>A0A5B0NWH7_PUCGR</name>
<keyword evidence="3" id="KW-1185">Reference proteome</keyword>